<reference evidence="3" key="2">
    <citation type="submission" date="2020-09" db="EMBL/GenBank/DDBJ databases">
        <authorList>
            <person name="Sun Q."/>
            <person name="Zhou Y."/>
        </authorList>
    </citation>
    <scope>NUCLEOTIDE SEQUENCE</scope>
    <source>
        <strain evidence="3">CGMCC 4.7201</strain>
    </source>
</reference>
<feature type="domain" description="Methyltransferase type 11" evidence="2">
    <location>
        <begin position="163"/>
        <end position="263"/>
    </location>
</feature>
<reference evidence="3" key="1">
    <citation type="journal article" date="2014" name="Int. J. Syst. Evol. Microbiol.">
        <title>Complete genome sequence of Corynebacterium casei LMG S-19264T (=DSM 44701T), isolated from a smear-ripened cheese.</title>
        <authorList>
            <consortium name="US DOE Joint Genome Institute (JGI-PGF)"/>
            <person name="Walter F."/>
            <person name="Albersmeier A."/>
            <person name="Kalinowski J."/>
            <person name="Ruckert C."/>
        </authorList>
    </citation>
    <scope>NUCLEOTIDE SEQUENCE</scope>
    <source>
        <strain evidence="3">CGMCC 4.7201</strain>
    </source>
</reference>
<feature type="region of interest" description="Disordered" evidence="1">
    <location>
        <begin position="51"/>
        <end position="76"/>
    </location>
</feature>
<dbReference type="Proteomes" id="UP000641932">
    <property type="component" value="Unassembled WGS sequence"/>
</dbReference>
<dbReference type="AlphaFoldDB" id="A0A917ZQ02"/>
<gene>
    <name evidence="3" type="ORF">GCM10012280_29750</name>
</gene>
<evidence type="ECO:0000313" key="4">
    <source>
        <dbReference type="Proteomes" id="UP000641932"/>
    </source>
</evidence>
<dbReference type="Gene3D" id="3.40.50.150">
    <property type="entry name" value="Vaccinia Virus protein VP39"/>
    <property type="match status" value="1"/>
</dbReference>
<dbReference type="InterPro" id="IPR029063">
    <property type="entry name" value="SAM-dependent_MTases_sf"/>
</dbReference>
<dbReference type="InterPro" id="IPR013216">
    <property type="entry name" value="Methyltransf_11"/>
</dbReference>
<evidence type="ECO:0000256" key="1">
    <source>
        <dbReference type="SAM" id="MobiDB-lite"/>
    </source>
</evidence>
<dbReference type="PANTHER" id="PTHR43591">
    <property type="entry name" value="METHYLTRANSFERASE"/>
    <property type="match status" value="1"/>
</dbReference>
<dbReference type="CDD" id="cd02440">
    <property type="entry name" value="AdoMet_MTases"/>
    <property type="match status" value="1"/>
</dbReference>
<accession>A0A917ZQ02</accession>
<dbReference type="PANTHER" id="PTHR43591:SF24">
    <property type="entry name" value="2-METHOXY-6-POLYPRENYL-1,4-BENZOQUINOL METHYLASE, MITOCHONDRIAL"/>
    <property type="match status" value="1"/>
</dbReference>
<dbReference type="EMBL" id="BMMS01000011">
    <property type="protein sequence ID" value="GGO88582.1"/>
    <property type="molecule type" value="Genomic_DNA"/>
</dbReference>
<sequence length="326" mass="34139">MTVLWLTLAECGDDGLAGALEARGLEVARWRAPDELPGDLRGVEAVVVQGAAEGSSGGSEREGSEQEGSEQEGSGPEGLAELLRAAREAELPMLALGPGGEGVGGAAGGEAFAERVAAGRHHAMTRAFFTPRAVGWEKKFPDDLPLYRAAVELLGLGDGDTALDAGCGTGRAVPLLREAVGPRGTVLGMDLTPAMLREAVRLGRAGRGGAGGASFLVADCLRLPLRDGVLRAVFAAGLLPHVPEPRQALRELARVTGEGGRLALFHPVGRAVLAKRHGRELGPDDLLAEPNLRPALEASGWRLTRYEDEEARFLVIAVREPLSGRR</sequence>
<dbReference type="GO" id="GO:0008757">
    <property type="term" value="F:S-adenosylmethionine-dependent methyltransferase activity"/>
    <property type="evidence" value="ECO:0007669"/>
    <property type="project" value="InterPro"/>
</dbReference>
<evidence type="ECO:0000313" key="3">
    <source>
        <dbReference type="EMBL" id="GGO88582.1"/>
    </source>
</evidence>
<evidence type="ECO:0000259" key="2">
    <source>
        <dbReference type="Pfam" id="PF08241"/>
    </source>
</evidence>
<dbReference type="Pfam" id="PF08241">
    <property type="entry name" value="Methyltransf_11"/>
    <property type="match status" value="1"/>
</dbReference>
<proteinExistence type="predicted"/>
<comment type="caution">
    <text evidence="3">The sequence shown here is derived from an EMBL/GenBank/DDBJ whole genome shotgun (WGS) entry which is preliminary data.</text>
</comment>
<keyword evidence="4" id="KW-1185">Reference proteome</keyword>
<protein>
    <recommendedName>
        <fullName evidence="2">Methyltransferase type 11 domain-containing protein</fullName>
    </recommendedName>
</protein>
<dbReference type="SUPFAM" id="SSF53335">
    <property type="entry name" value="S-adenosyl-L-methionine-dependent methyltransferases"/>
    <property type="match status" value="1"/>
</dbReference>
<organism evidence="3 4">
    <name type="scientific">Wenjunlia tyrosinilytica</name>
    <dbReference type="NCBI Taxonomy" id="1544741"/>
    <lineage>
        <taxon>Bacteria</taxon>
        <taxon>Bacillati</taxon>
        <taxon>Actinomycetota</taxon>
        <taxon>Actinomycetes</taxon>
        <taxon>Kitasatosporales</taxon>
        <taxon>Streptomycetaceae</taxon>
        <taxon>Wenjunlia</taxon>
    </lineage>
</organism>
<name>A0A917ZQ02_9ACTN</name>